<evidence type="ECO:0000313" key="3">
    <source>
        <dbReference type="Proteomes" id="UP000215914"/>
    </source>
</evidence>
<evidence type="ECO:0000256" key="1">
    <source>
        <dbReference type="SAM" id="Phobius"/>
    </source>
</evidence>
<organism evidence="2 3">
    <name type="scientific">Helianthus annuus</name>
    <name type="common">Common sunflower</name>
    <dbReference type="NCBI Taxonomy" id="4232"/>
    <lineage>
        <taxon>Eukaryota</taxon>
        <taxon>Viridiplantae</taxon>
        <taxon>Streptophyta</taxon>
        <taxon>Embryophyta</taxon>
        <taxon>Tracheophyta</taxon>
        <taxon>Spermatophyta</taxon>
        <taxon>Magnoliopsida</taxon>
        <taxon>eudicotyledons</taxon>
        <taxon>Gunneridae</taxon>
        <taxon>Pentapetalae</taxon>
        <taxon>asterids</taxon>
        <taxon>campanulids</taxon>
        <taxon>Asterales</taxon>
        <taxon>Asteraceae</taxon>
        <taxon>Asteroideae</taxon>
        <taxon>Heliantheae alliance</taxon>
        <taxon>Heliantheae</taxon>
        <taxon>Helianthus</taxon>
    </lineage>
</organism>
<proteinExistence type="predicted"/>
<gene>
    <name evidence="2" type="ORF">HanXRQr2_Chr11g0499691</name>
</gene>
<dbReference type="Proteomes" id="UP000215914">
    <property type="component" value="Unassembled WGS sequence"/>
</dbReference>
<sequence>MFEFTRINTKEDHDGDIEQGTLYPGLSHGENVLRWGFIRKVYDILAAQMVLTTAVSFLTVLYAPINDLLRGNSGLLMFLVFLPFVREKRFEEVRRHGLMSTSRRSLANLF</sequence>
<accession>A0A9K3HRC4</accession>
<keyword evidence="1" id="KW-1133">Transmembrane helix</keyword>
<name>A0A9K3HRC4_HELAN</name>
<feature type="transmembrane region" description="Helical" evidence="1">
    <location>
        <begin position="41"/>
        <end position="62"/>
    </location>
</feature>
<dbReference type="AlphaFoldDB" id="A0A9K3HRC4"/>
<protein>
    <submittedName>
        <fullName evidence="2">Uncharacterized protein</fullName>
    </submittedName>
</protein>
<reference evidence="2" key="2">
    <citation type="submission" date="2020-06" db="EMBL/GenBank/DDBJ databases">
        <title>Helianthus annuus Genome sequencing and assembly Release 2.</title>
        <authorList>
            <person name="Gouzy J."/>
            <person name="Langlade N."/>
            <person name="Munos S."/>
        </authorList>
    </citation>
    <scope>NUCLEOTIDE SEQUENCE</scope>
    <source>
        <tissue evidence="2">Leaves</tissue>
    </source>
</reference>
<evidence type="ECO:0000313" key="2">
    <source>
        <dbReference type="EMBL" id="KAF5782745.1"/>
    </source>
</evidence>
<keyword evidence="1" id="KW-0472">Membrane</keyword>
<feature type="transmembrane region" description="Helical" evidence="1">
    <location>
        <begin position="68"/>
        <end position="85"/>
    </location>
</feature>
<comment type="caution">
    <text evidence="2">The sequence shown here is derived from an EMBL/GenBank/DDBJ whole genome shotgun (WGS) entry which is preliminary data.</text>
</comment>
<reference evidence="2" key="1">
    <citation type="journal article" date="2017" name="Nature">
        <title>The sunflower genome provides insights into oil metabolism, flowering and Asterid evolution.</title>
        <authorList>
            <person name="Badouin H."/>
            <person name="Gouzy J."/>
            <person name="Grassa C.J."/>
            <person name="Murat F."/>
            <person name="Staton S.E."/>
            <person name="Cottret L."/>
            <person name="Lelandais-Briere C."/>
            <person name="Owens G.L."/>
            <person name="Carrere S."/>
            <person name="Mayjonade B."/>
            <person name="Legrand L."/>
            <person name="Gill N."/>
            <person name="Kane N.C."/>
            <person name="Bowers J.E."/>
            <person name="Hubner S."/>
            <person name="Bellec A."/>
            <person name="Berard A."/>
            <person name="Berges H."/>
            <person name="Blanchet N."/>
            <person name="Boniface M.C."/>
            <person name="Brunel D."/>
            <person name="Catrice O."/>
            <person name="Chaidir N."/>
            <person name="Claudel C."/>
            <person name="Donnadieu C."/>
            <person name="Faraut T."/>
            <person name="Fievet G."/>
            <person name="Helmstetter N."/>
            <person name="King M."/>
            <person name="Knapp S.J."/>
            <person name="Lai Z."/>
            <person name="Le Paslier M.C."/>
            <person name="Lippi Y."/>
            <person name="Lorenzon L."/>
            <person name="Mandel J.R."/>
            <person name="Marage G."/>
            <person name="Marchand G."/>
            <person name="Marquand E."/>
            <person name="Bret-Mestries E."/>
            <person name="Morien E."/>
            <person name="Nambeesan S."/>
            <person name="Nguyen T."/>
            <person name="Pegot-Espagnet P."/>
            <person name="Pouilly N."/>
            <person name="Raftis F."/>
            <person name="Sallet E."/>
            <person name="Schiex T."/>
            <person name="Thomas J."/>
            <person name="Vandecasteele C."/>
            <person name="Vares D."/>
            <person name="Vear F."/>
            <person name="Vautrin S."/>
            <person name="Crespi M."/>
            <person name="Mangin B."/>
            <person name="Burke J.M."/>
            <person name="Salse J."/>
            <person name="Munos S."/>
            <person name="Vincourt P."/>
            <person name="Rieseberg L.H."/>
            <person name="Langlade N.B."/>
        </authorList>
    </citation>
    <scope>NUCLEOTIDE SEQUENCE</scope>
    <source>
        <tissue evidence="2">Leaves</tissue>
    </source>
</reference>
<dbReference type="Gramene" id="mRNA:HanXRQr2_Chr11g0499691">
    <property type="protein sequence ID" value="mRNA:HanXRQr2_Chr11g0499691"/>
    <property type="gene ID" value="HanXRQr2_Chr11g0499691"/>
</dbReference>
<keyword evidence="3" id="KW-1185">Reference proteome</keyword>
<dbReference type="EMBL" id="MNCJ02000326">
    <property type="protein sequence ID" value="KAF5782745.1"/>
    <property type="molecule type" value="Genomic_DNA"/>
</dbReference>
<keyword evidence="1" id="KW-0812">Transmembrane</keyword>